<proteinExistence type="predicted"/>
<feature type="chain" id="PRO_5022939645" evidence="1">
    <location>
        <begin position="24"/>
        <end position="129"/>
    </location>
</feature>
<evidence type="ECO:0000256" key="1">
    <source>
        <dbReference type="SAM" id="SignalP"/>
    </source>
</evidence>
<organism evidence="2 3">
    <name type="scientific">Botrimarina hoheduenensis</name>
    <dbReference type="NCBI Taxonomy" id="2528000"/>
    <lineage>
        <taxon>Bacteria</taxon>
        <taxon>Pseudomonadati</taxon>
        <taxon>Planctomycetota</taxon>
        <taxon>Planctomycetia</taxon>
        <taxon>Pirellulales</taxon>
        <taxon>Lacipirellulaceae</taxon>
        <taxon>Botrimarina</taxon>
    </lineage>
</organism>
<dbReference type="EMBL" id="SJPH01000003">
    <property type="protein sequence ID" value="TWT46873.1"/>
    <property type="molecule type" value="Genomic_DNA"/>
</dbReference>
<feature type="signal peptide" evidence="1">
    <location>
        <begin position="1"/>
        <end position="23"/>
    </location>
</feature>
<comment type="caution">
    <text evidence="2">The sequence shown here is derived from an EMBL/GenBank/DDBJ whole genome shotgun (WGS) entry which is preliminary data.</text>
</comment>
<gene>
    <name evidence="2" type="ORF">Pla111_19750</name>
</gene>
<protein>
    <submittedName>
        <fullName evidence="2">Uncharacterized protein</fullName>
    </submittedName>
</protein>
<evidence type="ECO:0000313" key="2">
    <source>
        <dbReference type="EMBL" id="TWT46873.1"/>
    </source>
</evidence>
<dbReference type="RefSeq" id="WP_146573722.1">
    <property type="nucleotide sequence ID" value="NZ_SJPH01000003.1"/>
</dbReference>
<keyword evidence="3" id="KW-1185">Reference proteome</keyword>
<dbReference type="Proteomes" id="UP000318995">
    <property type="component" value="Unassembled WGS sequence"/>
</dbReference>
<sequence precursor="true">MRPSLLLRTTSLLLLAASFYQLGSSPCGCWEHSGWHHALQNAPHDHLPVGGDEPARAVEADDCQHALPFVAILRDRAEPSHGPNLVGNPWAAEAPTALTAAARMASLPLRSAQPIAARNLCAAPRVLRC</sequence>
<dbReference type="AlphaFoldDB" id="A0A5C5W9B8"/>
<accession>A0A5C5W9B8</accession>
<name>A0A5C5W9B8_9BACT</name>
<reference evidence="2 3" key="1">
    <citation type="submission" date="2019-02" db="EMBL/GenBank/DDBJ databases">
        <title>Deep-cultivation of Planctomycetes and their phenomic and genomic characterization uncovers novel biology.</title>
        <authorList>
            <person name="Wiegand S."/>
            <person name="Jogler M."/>
            <person name="Boedeker C."/>
            <person name="Pinto D."/>
            <person name="Vollmers J."/>
            <person name="Rivas-Marin E."/>
            <person name="Kohn T."/>
            <person name="Peeters S.H."/>
            <person name="Heuer A."/>
            <person name="Rast P."/>
            <person name="Oberbeckmann S."/>
            <person name="Bunk B."/>
            <person name="Jeske O."/>
            <person name="Meyerdierks A."/>
            <person name="Storesund J.E."/>
            <person name="Kallscheuer N."/>
            <person name="Luecker S."/>
            <person name="Lage O.M."/>
            <person name="Pohl T."/>
            <person name="Merkel B.J."/>
            <person name="Hornburger P."/>
            <person name="Mueller R.-W."/>
            <person name="Bruemmer F."/>
            <person name="Labrenz M."/>
            <person name="Spormann A.M."/>
            <person name="Op Den Camp H."/>
            <person name="Overmann J."/>
            <person name="Amann R."/>
            <person name="Jetten M.S.M."/>
            <person name="Mascher T."/>
            <person name="Medema M.H."/>
            <person name="Devos D.P."/>
            <person name="Kaster A.-K."/>
            <person name="Ovreas L."/>
            <person name="Rohde M."/>
            <person name="Galperin M.Y."/>
            <person name="Jogler C."/>
        </authorList>
    </citation>
    <scope>NUCLEOTIDE SEQUENCE [LARGE SCALE GENOMIC DNA]</scope>
    <source>
        <strain evidence="2 3">Pla111</strain>
    </source>
</reference>
<evidence type="ECO:0000313" key="3">
    <source>
        <dbReference type="Proteomes" id="UP000318995"/>
    </source>
</evidence>
<keyword evidence="1" id="KW-0732">Signal</keyword>